<dbReference type="Gene3D" id="2.40.10.270">
    <property type="entry name" value="Bacteriophage SPP1 head-tail adaptor protein"/>
    <property type="match status" value="1"/>
</dbReference>
<name>A0AAX3CWQ4_9ENTR</name>
<dbReference type="Proteomes" id="UP001060345">
    <property type="component" value="Chromosome"/>
</dbReference>
<dbReference type="InterPro" id="IPR038666">
    <property type="entry name" value="SSP1_head-tail_sf"/>
</dbReference>
<dbReference type="RefSeq" id="WP_142477562.1">
    <property type="nucleotide sequence ID" value="NZ_ABVZTX020000031.1"/>
</dbReference>
<organism evidence="1 2">
    <name type="scientific">Klebsiella michiganensis</name>
    <dbReference type="NCBI Taxonomy" id="1134687"/>
    <lineage>
        <taxon>Bacteria</taxon>
        <taxon>Pseudomonadati</taxon>
        <taxon>Pseudomonadota</taxon>
        <taxon>Gammaproteobacteria</taxon>
        <taxon>Enterobacterales</taxon>
        <taxon>Enterobacteriaceae</taxon>
        <taxon>Klebsiella/Raoultella group</taxon>
        <taxon>Klebsiella</taxon>
    </lineage>
</organism>
<evidence type="ECO:0000313" key="2">
    <source>
        <dbReference type="Proteomes" id="UP001060345"/>
    </source>
</evidence>
<dbReference type="Pfam" id="PF05521">
    <property type="entry name" value="Phage_HCP"/>
    <property type="match status" value="1"/>
</dbReference>
<protein>
    <submittedName>
        <fullName evidence="1">Phage head closure protein</fullName>
    </submittedName>
</protein>
<dbReference type="NCBIfam" id="TIGR01563">
    <property type="entry name" value="gp16_SPP1"/>
    <property type="match status" value="1"/>
</dbReference>
<dbReference type="AlphaFoldDB" id="A0AAX3CWQ4"/>
<proteinExistence type="predicted"/>
<gene>
    <name evidence="1" type="ORF">NP224_08025</name>
</gene>
<evidence type="ECO:0000313" key="1">
    <source>
        <dbReference type="EMBL" id="UWZ75634.1"/>
    </source>
</evidence>
<dbReference type="InterPro" id="IPR008767">
    <property type="entry name" value="Phage_SPP1_head-tail_adaptor"/>
</dbReference>
<dbReference type="EMBL" id="CP102103">
    <property type="protein sequence ID" value="UWZ75634.1"/>
    <property type="molecule type" value="Genomic_DNA"/>
</dbReference>
<reference evidence="1" key="1">
    <citation type="submission" date="2022-08" db="EMBL/GenBank/DDBJ databases">
        <title>Genomic characterization and comparative genomic analysis of a strain of klebsiella michiganensis carrying blaKPC-2 isolated from the blood of children with very preterm bloodstream infection.</title>
        <authorList>
            <person name="Zhang N."/>
        </authorList>
    </citation>
    <scope>NUCLEOTIDE SEQUENCE</scope>
    <source>
        <strain evidence="1">BSI-KPN166</strain>
    </source>
</reference>
<sequence length="112" mass="12464">MHAGRLRDRVVIMNFTTIRMSDGQPVEQWEDGKTIWAEVRGISGRELISAGAEKAEATVRLWVRYRSDISSASRIRVLSGAYKGDVLNVIGPPIPDPTRTQLEILCKQGGEK</sequence>
<accession>A0AAX3CWQ4</accession>